<dbReference type="InterPro" id="IPR029063">
    <property type="entry name" value="SAM-dependent_MTases_sf"/>
</dbReference>
<proteinExistence type="predicted"/>
<dbReference type="Gene3D" id="3.40.50.150">
    <property type="entry name" value="Vaccinia Virus protein VP39"/>
    <property type="match status" value="1"/>
</dbReference>
<dbReference type="SUPFAM" id="SSF53335">
    <property type="entry name" value="S-adenosyl-L-methionine-dependent methyltransferases"/>
    <property type="match status" value="1"/>
</dbReference>
<name>A0AAV2TP02_CALDB</name>
<evidence type="ECO:0000313" key="5">
    <source>
        <dbReference type="Proteomes" id="UP001497525"/>
    </source>
</evidence>
<reference evidence="4" key="1">
    <citation type="submission" date="2024-06" db="EMBL/GenBank/DDBJ databases">
        <authorList>
            <person name="Liu X."/>
            <person name="Lenzi L."/>
            <person name="Haldenby T S."/>
            <person name="Uol C."/>
        </authorList>
    </citation>
    <scope>NUCLEOTIDE SEQUENCE</scope>
</reference>
<evidence type="ECO:0008006" key="6">
    <source>
        <dbReference type="Google" id="ProtNLM"/>
    </source>
</evidence>
<gene>
    <name evidence="4" type="ORF">CDAUBV1_LOCUS14204</name>
</gene>
<evidence type="ECO:0000256" key="1">
    <source>
        <dbReference type="ARBA" id="ARBA00022603"/>
    </source>
</evidence>
<evidence type="ECO:0000256" key="3">
    <source>
        <dbReference type="ARBA" id="ARBA00022691"/>
    </source>
</evidence>
<evidence type="ECO:0000256" key="2">
    <source>
        <dbReference type="ARBA" id="ARBA00022679"/>
    </source>
</evidence>
<keyword evidence="2" id="KW-0808">Transferase</keyword>
<keyword evidence="3" id="KW-0949">S-adenosyl-L-methionine</keyword>
<keyword evidence="1" id="KW-0489">Methyltransferase</keyword>
<dbReference type="Pfam" id="PF01209">
    <property type="entry name" value="Ubie_methyltran"/>
    <property type="match status" value="1"/>
</dbReference>
<dbReference type="InterPro" id="IPR004033">
    <property type="entry name" value="UbiE/COQ5_MeTrFase"/>
</dbReference>
<dbReference type="EMBL" id="CAXLJL010000600">
    <property type="protein sequence ID" value="CAL5139167.1"/>
    <property type="molecule type" value="Genomic_DNA"/>
</dbReference>
<dbReference type="Proteomes" id="UP001497525">
    <property type="component" value="Unassembled WGS sequence"/>
</dbReference>
<accession>A0AAV2TP02</accession>
<dbReference type="PROSITE" id="PS51608">
    <property type="entry name" value="SAM_MT_UBIE"/>
    <property type="match status" value="1"/>
</dbReference>
<dbReference type="PANTHER" id="PTHR43591">
    <property type="entry name" value="METHYLTRANSFERASE"/>
    <property type="match status" value="1"/>
</dbReference>
<evidence type="ECO:0000313" key="4">
    <source>
        <dbReference type="EMBL" id="CAL5139167.1"/>
    </source>
</evidence>
<comment type="caution">
    <text evidence="4">The sequence shown here is derived from an EMBL/GenBank/DDBJ whole genome shotgun (WGS) entry which is preliminary data.</text>
</comment>
<dbReference type="GO" id="GO:0008425">
    <property type="term" value="F:2-methoxy-6-polyprenyl-1,4-benzoquinol methyltransferase activity"/>
    <property type="evidence" value="ECO:0007669"/>
    <property type="project" value="TreeGrafter"/>
</dbReference>
<dbReference type="GO" id="GO:0032259">
    <property type="term" value="P:methylation"/>
    <property type="evidence" value="ECO:0007669"/>
    <property type="project" value="UniProtKB-KW"/>
</dbReference>
<dbReference type="PANTHER" id="PTHR43591:SF24">
    <property type="entry name" value="2-METHOXY-6-POLYPRENYL-1,4-BENZOQUINOL METHYLASE, MITOCHONDRIAL"/>
    <property type="match status" value="1"/>
</dbReference>
<protein>
    <recommendedName>
        <fullName evidence="6">2-methoxy-6-polyprenyl-1,4-benzoquinol methylase, mitochondrial</fullName>
    </recommendedName>
</protein>
<organism evidence="4 5">
    <name type="scientific">Calicophoron daubneyi</name>
    <name type="common">Rumen fluke</name>
    <name type="synonym">Paramphistomum daubneyi</name>
    <dbReference type="NCBI Taxonomy" id="300641"/>
    <lineage>
        <taxon>Eukaryota</taxon>
        <taxon>Metazoa</taxon>
        <taxon>Spiralia</taxon>
        <taxon>Lophotrochozoa</taxon>
        <taxon>Platyhelminthes</taxon>
        <taxon>Trematoda</taxon>
        <taxon>Digenea</taxon>
        <taxon>Plagiorchiida</taxon>
        <taxon>Pronocephalata</taxon>
        <taxon>Paramphistomoidea</taxon>
        <taxon>Paramphistomidae</taxon>
        <taxon>Calicophoron</taxon>
    </lineage>
</organism>
<dbReference type="AlphaFoldDB" id="A0AAV2TP02"/>
<sequence length="239" mass="27341">MNSVRTLFNSRKVAYPLKDGLRVMTYQNSPENRKRPWETTKSALSVTKKYDRIFDIVTMGVHRIWRNRFVTAINPTVDLKCIDVAGGTGGIAFKIHEYARRRVIVNLNNNQNNSGPSITVCDVNPAMIEFGKMRAAQLGIGNMEWVQCTAEHLPFEDETFDLYTIGFGLRFCSDINTVLSEAYRVLRPNGRFYCLESGHMQSGLFKLLVNLYFTTAIKLAVRDKALAQELMETRQRFPK</sequence>
<dbReference type="CDD" id="cd02440">
    <property type="entry name" value="AdoMet_MTases"/>
    <property type="match status" value="1"/>
</dbReference>